<proteinExistence type="inferred from homology"/>
<gene>
    <name evidence="3" type="ORF">D9Q98_007281</name>
</gene>
<comment type="caution">
    <text evidence="3">The sequence shown here is derived from an EMBL/GenBank/DDBJ whole genome shotgun (WGS) entry which is preliminary data.</text>
</comment>
<reference evidence="3" key="1">
    <citation type="journal article" date="2019" name="Plant J.">
        <title>Chlorella vulgaris genome assembly and annotation reveals the molecular basis for metabolic acclimation to high light conditions.</title>
        <authorList>
            <person name="Cecchin M."/>
            <person name="Marcolungo L."/>
            <person name="Rossato M."/>
            <person name="Girolomoni L."/>
            <person name="Cosentino E."/>
            <person name="Cuine S."/>
            <person name="Li-Beisson Y."/>
            <person name="Delledonne M."/>
            <person name="Ballottari M."/>
        </authorList>
    </citation>
    <scope>NUCLEOTIDE SEQUENCE</scope>
    <source>
        <strain evidence="3">211/11P</strain>
    </source>
</reference>
<reference evidence="3" key="2">
    <citation type="submission" date="2020-11" db="EMBL/GenBank/DDBJ databases">
        <authorList>
            <person name="Cecchin M."/>
            <person name="Marcolungo L."/>
            <person name="Rossato M."/>
            <person name="Girolomoni L."/>
            <person name="Cosentino E."/>
            <person name="Cuine S."/>
            <person name="Li-Beisson Y."/>
            <person name="Delledonne M."/>
            <person name="Ballottari M."/>
        </authorList>
    </citation>
    <scope>NUCLEOTIDE SEQUENCE</scope>
    <source>
        <strain evidence="3">211/11P</strain>
        <tissue evidence="3">Whole cell</tissue>
    </source>
</reference>
<dbReference type="EMBL" id="SIDB01000009">
    <property type="protein sequence ID" value="KAI3428454.1"/>
    <property type="molecule type" value="Genomic_DNA"/>
</dbReference>
<dbReference type="InterPro" id="IPR006917">
    <property type="entry name" value="SOUL_heme-bd"/>
</dbReference>
<sequence length="248" mass="26544">MVAAAYHYSAPASCNLRAAGNCSAAGARRWPQTSNASHSPPRCRRRHRQPAVSLFGFGSKSSPGSEQAAATPPQDGPLLIPFTPIQKTADYSLRLFNPYPVAEVEYFRRDEGFLVLGSYMSGNNAASARCRETQPMVMSYSPDGSKKMAVAIVLRGNEGDSALPPAPGNSDVQLGIAGGEVVAARQFEGNATQEACERCRKQLLAVLQRDGLSLAEAEAGGYFRLAQYGPLHSLSTRVNEIWLAVKLG</sequence>
<dbReference type="OrthoDB" id="511660at2759"/>
<evidence type="ECO:0000256" key="2">
    <source>
        <dbReference type="SAM" id="MobiDB-lite"/>
    </source>
</evidence>
<dbReference type="Proteomes" id="UP001055712">
    <property type="component" value="Unassembled WGS sequence"/>
</dbReference>
<dbReference type="InterPro" id="IPR011256">
    <property type="entry name" value="Reg_factor_effector_dom_sf"/>
</dbReference>
<keyword evidence="4" id="KW-1185">Reference proteome</keyword>
<dbReference type="Gene3D" id="3.20.80.10">
    <property type="entry name" value="Regulatory factor, effector binding domain"/>
    <property type="match status" value="1"/>
</dbReference>
<dbReference type="Pfam" id="PF04832">
    <property type="entry name" value="SOUL"/>
    <property type="match status" value="1"/>
</dbReference>
<accession>A0A9D4TKW1</accession>
<protein>
    <recommendedName>
        <fullName evidence="5">SOUL heme-binding protein</fullName>
    </recommendedName>
</protein>
<dbReference type="SUPFAM" id="SSF55136">
    <property type="entry name" value="Probable bacterial effector-binding domain"/>
    <property type="match status" value="1"/>
</dbReference>
<comment type="similarity">
    <text evidence="1">Belongs to the HEBP family.</text>
</comment>
<evidence type="ECO:0000313" key="3">
    <source>
        <dbReference type="EMBL" id="KAI3428454.1"/>
    </source>
</evidence>
<dbReference type="PANTHER" id="PTHR11220">
    <property type="entry name" value="HEME-BINDING PROTEIN-RELATED"/>
    <property type="match status" value="1"/>
</dbReference>
<feature type="region of interest" description="Disordered" evidence="2">
    <location>
        <begin position="27"/>
        <end position="76"/>
    </location>
</feature>
<evidence type="ECO:0000256" key="1">
    <source>
        <dbReference type="ARBA" id="ARBA00009817"/>
    </source>
</evidence>
<dbReference type="AlphaFoldDB" id="A0A9D4TKW1"/>
<name>A0A9D4TKW1_CHLVU</name>
<evidence type="ECO:0000313" key="4">
    <source>
        <dbReference type="Proteomes" id="UP001055712"/>
    </source>
</evidence>
<dbReference type="PANTHER" id="PTHR11220:SF58">
    <property type="entry name" value="SOUL HEME-BINDING FAMILY PROTEIN"/>
    <property type="match status" value="1"/>
</dbReference>
<evidence type="ECO:0008006" key="5">
    <source>
        <dbReference type="Google" id="ProtNLM"/>
    </source>
</evidence>
<organism evidence="3 4">
    <name type="scientific">Chlorella vulgaris</name>
    <name type="common">Green alga</name>
    <dbReference type="NCBI Taxonomy" id="3077"/>
    <lineage>
        <taxon>Eukaryota</taxon>
        <taxon>Viridiplantae</taxon>
        <taxon>Chlorophyta</taxon>
        <taxon>core chlorophytes</taxon>
        <taxon>Trebouxiophyceae</taxon>
        <taxon>Chlorellales</taxon>
        <taxon>Chlorellaceae</taxon>
        <taxon>Chlorella clade</taxon>
        <taxon>Chlorella</taxon>
    </lineage>
</organism>